<dbReference type="InterPro" id="IPR012910">
    <property type="entry name" value="Plug_dom"/>
</dbReference>
<evidence type="ECO:0000256" key="8">
    <source>
        <dbReference type="ARBA" id="ARBA00023077"/>
    </source>
</evidence>
<keyword evidence="9 11" id="KW-0472">Membrane</keyword>
<dbReference type="AlphaFoldDB" id="A0A2N5Y4L6"/>
<dbReference type="Gene3D" id="2.40.170.20">
    <property type="entry name" value="TonB-dependent receptor, beta-barrel domain"/>
    <property type="match status" value="1"/>
</dbReference>
<evidence type="ECO:0000313" key="17">
    <source>
        <dbReference type="Proteomes" id="UP000234845"/>
    </source>
</evidence>
<gene>
    <name evidence="16" type="ORF">CWI75_07945</name>
</gene>
<evidence type="ECO:0000256" key="13">
    <source>
        <dbReference type="SAM" id="SignalP"/>
    </source>
</evidence>
<dbReference type="GO" id="GO:0006826">
    <property type="term" value="P:iron ion transport"/>
    <property type="evidence" value="ECO:0007669"/>
    <property type="project" value="UniProtKB-KW"/>
</dbReference>
<keyword evidence="7" id="KW-0406">Ion transport</keyword>
<reference evidence="17" key="1">
    <citation type="submission" date="2017-11" db="EMBL/GenBank/DDBJ databases">
        <title>The draft genome sequence of Chromatocurvus sp. F02.</title>
        <authorList>
            <person name="Du Z.-J."/>
            <person name="Chang Y.-Q."/>
        </authorList>
    </citation>
    <scope>NUCLEOTIDE SEQUENCE [LARGE SCALE GENOMIC DNA]</scope>
    <source>
        <strain evidence="17">F02</strain>
    </source>
</reference>
<dbReference type="PANTHER" id="PTHR32552">
    <property type="entry name" value="FERRICHROME IRON RECEPTOR-RELATED"/>
    <property type="match status" value="1"/>
</dbReference>
<proteinExistence type="inferred from homology"/>
<keyword evidence="6" id="KW-0408">Iron</keyword>
<keyword evidence="8 12" id="KW-0798">TonB box</keyword>
<dbReference type="GO" id="GO:0009279">
    <property type="term" value="C:cell outer membrane"/>
    <property type="evidence" value="ECO:0007669"/>
    <property type="project" value="UniProtKB-SubCell"/>
</dbReference>
<keyword evidence="10 11" id="KW-0998">Cell outer membrane</keyword>
<evidence type="ECO:0000256" key="6">
    <source>
        <dbReference type="ARBA" id="ARBA00023004"/>
    </source>
</evidence>
<protein>
    <recommendedName>
        <fullName evidence="18">TonB-dependent receptor</fullName>
    </recommendedName>
</protein>
<evidence type="ECO:0000256" key="7">
    <source>
        <dbReference type="ARBA" id="ARBA00023065"/>
    </source>
</evidence>
<dbReference type="SUPFAM" id="SSF56935">
    <property type="entry name" value="Porins"/>
    <property type="match status" value="1"/>
</dbReference>
<keyword evidence="17" id="KW-1185">Reference proteome</keyword>
<keyword evidence="3 11" id="KW-1134">Transmembrane beta strand</keyword>
<dbReference type="InterPro" id="IPR036942">
    <property type="entry name" value="Beta-barrel_TonB_sf"/>
</dbReference>
<feature type="domain" description="TonB-dependent receptor-like beta-barrel" evidence="14">
    <location>
        <begin position="263"/>
        <end position="726"/>
    </location>
</feature>
<dbReference type="PANTHER" id="PTHR32552:SF81">
    <property type="entry name" value="TONB-DEPENDENT OUTER MEMBRANE RECEPTOR"/>
    <property type="match status" value="1"/>
</dbReference>
<keyword evidence="4" id="KW-0410">Iron transport</keyword>
<evidence type="ECO:0000259" key="14">
    <source>
        <dbReference type="Pfam" id="PF00593"/>
    </source>
</evidence>
<dbReference type="InterPro" id="IPR000531">
    <property type="entry name" value="Beta-barrel_TonB"/>
</dbReference>
<evidence type="ECO:0000256" key="10">
    <source>
        <dbReference type="ARBA" id="ARBA00023237"/>
    </source>
</evidence>
<dbReference type="Pfam" id="PF07715">
    <property type="entry name" value="Plug"/>
    <property type="match status" value="1"/>
</dbReference>
<feature type="chain" id="PRO_5014891828" description="TonB-dependent receptor" evidence="13">
    <location>
        <begin position="29"/>
        <end position="765"/>
    </location>
</feature>
<evidence type="ECO:0000256" key="2">
    <source>
        <dbReference type="ARBA" id="ARBA00022448"/>
    </source>
</evidence>
<dbReference type="InterPro" id="IPR039426">
    <property type="entry name" value="TonB-dep_rcpt-like"/>
</dbReference>
<dbReference type="Pfam" id="PF00593">
    <property type="entry name" value="TonB_dep_Rec_b-barrel"/>
    <property type="match status" value="1"/>
</dbReference>
<name>A0A2N5Y4L6_9GAMM</name>
<accession>A0A2N5Y4L6</accession>
<dbReference type="EMBL" id="PKLZ01000003">
    <property type="protein sequence ID" value="PLW83322.1"/>
    <property type="molecule type" value="Genomic_DNA"/>
</dbReference>
<organism evidence="16 17">
    <name type="scientific">Kineobactrum sediminis</name>
    <dbReference type="NCBI Taxonomy" id="1905677"/>
    <lineage>
        <taxon>Bacteria</taxon>
        <taxon>Pseudomonadati</taxon>
        <taxon>Pseudomonadota</taxon>
        <taxon>Gammaproteobacteria</taxon>
        <taxon>Cellvibrionales</taxon>
        <taxon>Halieaceae</taxon>
        <taxon>Kineobactrum</taxon>
    </lineage>
</organism>
<evidence type="ECO:0000256" key="9">
    <source>
        <dbReference type="ARBA" id="ARBA00023136"/>
    </source>
</evidence>
<keyword evidence="5 11" id="KW-0812">Transmembrane</keyword>
<evidence type="ECO:0000259" key="15">
    <source>
        <dbReference type="Pfam" id="PF07715"/>
    </source>
</evidence>
<keyword evidence="2 11" id="KW-0813">Transport</keyword>
<evidence type="ECO:0000256" key="4">
    <source>
        <dbReference type="ARBA" id="ARBA00022496"/>
    </source>
</evidence>
<comment type="subcellular location">
    <subcellularLocation>
        <location evidence="1 11">Cell outer membrane</location>
        <topology evidence="1 11">Multi-pass membrane protein</topology>
    </subcellularLocation>
</comment>
<evidence type="ECO:0008006" key="18">
    <source>
        <dbReference type="Google" id="ProtNLM"/>
    </source>
</evidence>
<evidence type="ECO:0000256" key="12">
    <source>
        <dbReference type="RuleBase" id="RU003357"/>
    </source>
</evidence>
<dbReference type="Proteomes" id="UP000234845">
    <property type="component" value="Unassembled WGS sequence"/>
</dbReference>
<evidence type="ECO:0000313" key="16">
    <source>
        <dbReference type="EMBL" id="PLW83322.1"/>
    </source>
</evidence>
<sequence length="765" mass="83782">MDRLITTNRIWSLGAGATLLMLSQASMAQDDATLRLEEIVVTAQMREEGIMDVPLSMSAFDGSQLRERHITSVQDLAVTPGVSGFTGSSFVNSLSVRGVSTNDFGVGSDPSVAIYQNGIFMGRAGSALSRYFDMGRVEVLKGPQGTLFGRSATAGVLHAITAKPVLDQRNGYIMLGAGERGILNSEGAYNMPLSDRWAMRIAGFISEEDGWVDNRLTGEEHMGHEAAGARFSLRFVGEKLSADFALSYEERDQSANIYGLTFGSEPQTGSAWVVDQDAAANFGGERDETEQLMLSLQMEYDLGSTMLTSITGYRDYDFDYVEDVDASPYNLYDYLQKDTGDYWSQELRLLSKTAGAFDWGLGISAYTEDLDSSISVGAKEDNLCGLFLAGDPEVTCEASFPQLFGIPWPGYAPDGLYVEPGTIDARYQGYSVFGDLTYHLTDRLDLTAGLRYSYDQREFDLHSPGAASNLGTLFLLYTFVSPEPLEDKQDWDDLSPRVVLEYRPNEDSMLYASVSKGYKAGGFDSFGADLPANVAPFTEVPPGTSPASFESEEILSWEIGYKASLWDNRVRTSVSAYLFDYDDLQLLTQTDTGNFIVRNAGSVESTGIEFEAEARINAYVSAYLGVAWSDSEADDVGLGTCQLPSGDSCDGNRLPNNPEWNGFASVSLNYPAGRFGDLFLTGELNYNDTMYSNLENNLSVDAQEIVNLRAGIETDGWRLALYVENLTDEDYFHELANGFLFPGDVGYAPSRPRTIGAELYIGFGN</sequence>
<evidence type="ECO:0000256" key="11">
    <source>
        <dbReference type="PROSITE-ProRule" id="PRU01360"/>
    </source>
</evidence>
<evidence type="ECO:0000256" key="3">
    <source>
        <dbReference type="ARBA" id="ARBA00022452"/>
    </source>
</evidence>
<feature type="domain" description="TonB-dependent receptor plug" evidence="15">
    <location>
        <begin position="51"/>
        <end position="156"/>
    </location>
</feature>
<dbReference type="PROSITE" id="PS52016">
    <property type="entry name" value="TONB_DEPENDENT_REC_3"/>
    <property type="match status" value="1"/>
</dbReference>
<feature type="signal peptide" evidence="13">
    <location>
        <begin position="1"/>
        <end position="28"/>
    </location>
</feature>
<comment type="caution">
    <text evidence="16">The sequence shown here is derived from an EMBL/GenBank/DDBJ whole genome shotgun (WGS) entry which is preliminary data.</text>
</comment>
<evidence type="ECO:0000256" key="5">
    <source>
        <dbReference type="ARBA" id="ARBA00022692"/>
    </source>
</evidence>
<keyword evidence="13" id="KW-0732">Signal</keyword>
<evidence type="ECO:0000256" key="1">
    <source>
        <dbReference type="ARBA" id="ARBA00004571"/>
    </source>
</evidence>
<comment type="similarity">
    <text evidence="11 12">Belongs to the TonB-dependent receptor family.</text>
</comment>